<sequence>MGPLYTPLTHVSQTYGGYSADMLETLITRTHSTIPKPTPSLYGGKVEIRRVVLSLKSGVAEEVKWALDVLTTVSAQKSDVGAGGWGVDLTKCEELVGGLCGVWETSYSWCGVPESGSGDGKVWGYEELVEMVREEREGGGVPGLVVQSPEIAYKGNDDGGAFDGEVEEDGEGVKGTICGRSKREVGREWARSAGLVFRNLSFGEGNAGVLRGSERFRKGLVRSLAWGSSASDVDGAEVGAERGENADVSILLENLKNAVIILSNISSGLIFRNGSEATSLLSVMYCFLSSPTPSKTTYTFPALETLAKFS</sequence>
<evidence type="ECO:0000313" key="1">
    <source>
        <dbReference type="EMBL" id="KAJ3026531.1"/>
    </source>
</evidence>
<comment type="caution">
    <text evidence="1">The sequence shown here is derived from an EMBL/GenBank/DDBJ whole genome shotgun (WGS) entry which is preliminary data.</text>
</comment>
<evidence type="ECO:0000313" key="2">
    <source>
        <dbReference type="Proteomes" id="UP001212841"/>
    </source>
</evidence>
<dbReference type="EMBL" id="JADGJD010002993">
    <property type="protein sequence ID" value="KAJ3026531.1"/>
    <property type="molecule type" value="Genomic_DNA"/>
</dbReference>
<gene>
    <name evidence="1" type="ORF">HK097_006353</name>
</gene>
<reference evidence="1" key="1">
    <citation type="submission" date="2020-05" db="EMBL/GenBank/DDBJ databases">
        <title>Phylogenomic resolution of chytrid fungi.</title>
        <authorList>
            <person name="Stajich J.E."/>
            <person name="Amses K."/>
            <person name="Simmons R."/>
            <person name="Seto K."/>
            <person name="Myers J."/>
            <person name="Bonds A."/>
            <person name="Quandt C.A."/>
            <person name="Barry K."/>
            <person name="Liu P."/>
            <person name="Grigoriev I."/>
            <person name="Longcore J.E."/>
            <person name="James T.Y."/>
        </authorList>
    </citation>
    <scope>NUCLEOTIDE SEQUENCE</scope>
    <source>
        <strain evidence="1">JEL0318</strain>
    </source>
</reference>
<accession>A0AAD5WWH4</accession>
<dbReference type="AlphaFoldDB" id="A0AAD5WWH4"/>
<keyword evidence="2" id="KW-1185">Reference proteome</keyword>
<protein>
    <submittedName>
        <fullName evidence="1">Uncharacterized protein</fullName>
    </submittedName>
</protein>
<proteinExistence type="predicted"/>
<dbReference type="Proteomes" id="UP001212841">
    <property type="component" value="Unassembled WGS sequence"/>
</dbReference>
<name>A0AAD5WWH4_9FUNG</name>
<organism evidence="1 2">
    <name type="scientific">Rhizophlyctis rosea</name>
    <dbReference type="NCBI Taxonomy" id="64517"/>
    <lineage>
        <taxon>Eukaryota</taxon>
        <taxon>Fungi</taxon>
        <taxon>Fungi incertae sedis</taxon>
        <taxon>Chytridiomycota</taxon>
        <taxon>Chytridiomycota incertae sedis</taxon>
        <taxon>Chytridiomycetes</taxon>
        <taxon>Rhizophlyctidales</taxon>
        <taxon>Rhizophlyctidaceae</taxon>
        <taxon>Rhizophlyctis</taxon>
    </lineage>
</organism>
<feature type="non-terminal residue" evidence="1">
    <location>
        <position position="310"/>
    </location>
</feature>